<dbReference type="Proteomes" id="UP000276133">
    <property type="component" value="Unassembled WGS sequence"/>
</dbReference>
<name>A0A3M7SWC9_BRAPC</name>
<evidence type="ECO:0000313" key="1">
    <source>
        <dbReference type="EMBL" id="RNA39898.1"/>
    </source>
</evidence>
<comment type="caution">
    <text evidence="1">The sequence shown here is derived from an EMBL/GenBank/DDBJ whole genome shotgun (WGS) entry which is preliminary data.</text>
</comment>
<dbReference type="AlphaFoldDB" id="A0A3M7SWC9"/>
<proteinExistence type="predicted"/>
<organism evidence="1 2">
    <name type="scientific">Brachionus plicatilis</name>
    <name type="common">Marine rotifer</name>
    <name type="synonym">Brachionus muelleri</name>
    <dbReference type="NCBI Taxonomy" id="10195"/>
    <lineage>
        <taxon>Eukaryota</taxon>
        <taxon>Metazoa</taxon>
        <taxon>Spiralia</taxon>
        <taxon>Gnathifera</taxon>
        <taxon>Rotifera</taxon>
        <taxon>Eurotatoria</taxon>
        <taxon>Monogononta</taxon>
        <taxon>Pseudotrocha</taxon>
        <taxon>Ploima</taxon>
        <taxon>Brachionidae</taxon>
        <taxon>Brachionus</taxon>
    </lineage>
</organism>
<keyword evidence="2" id="KW-1185">Reference proteome</keyword>
<protein>
    <submittedName>
        <fullName evidence="1">Uncharacterized protein</fullName>
    </submittedName>
</protein>
<reference evidence="1 2" key="1">
    <citation type="journal article" date="2018" name="Sci. Rep.">
        <title>Genomic signatures of local adaptation to the degree of environmental predictability in rotifers.</title>
        <authorList>
            <person name="Franch-Gras L."/>
            <person name="Hahn C."/>
            <person name="Garcia-Roger E.M."/>
            <person name="Carmona M.J."/>
            <person name="Serra M."/>
            <person name="Gomez A."/>
        </authorList>
    </citation>
    <scope>NUCLEOTIDE SEQUENCE [LARGE SCALE GENOMIC DNA]</scope>
    <source>
        <strain evidence="1">HYR1</strain>
    </source>
</reference>
<dbReference type="EMBL" id="REGN01000697">
    <property type="protein sequence ID" value="RNA39898.1"/>
    <property type="molecule type" value="Genomic_DNA"/>
</dbReference>
<accession>A0A3M7SWC9</accession>
<sequence>MENLNELNCFIFGDLNRKIANLVNGTNKIELEIVNSTSYAIFKVLSKLHQPFYNEKFRDLRSILKICVEANFFLLLKLSILSFGLAKEINELQTNGECIQINRIYKAKYGTQFVDAEFLFEGSKSVCNKIWEKLGKPPRAEHVNPVSFKLGEQKNGKETGIEFYVSEKNYIGKSILRITNPHITNSSILQI</sequence>
<evidence type="ECO:0000313" key="2">
    <source>
        <dbReference type="Proteomes" id="UP000276133"/>
    </source>
</evidence>
<gene>
    <name evidence="1" type="ORF">BpHYR1_017413</name>
</gene>